<gene>
    <name evidence="1" type="ORF">DIC66_03670</name>
</gene>
<accession>A0A3E1REP5</accession>
<comment type="caution">
    <text evidence="1">The sequence shown here is derived from an EMBL/GenBank/DDBJ whole genome shotgun (WGS) entry which is preliminary data.</text>
</comment>
<protein>
    <submittedName>
        <fullName evidence="1">Uncharacterized protein</fullName>
    </submittedName>
</protein>
<reference evidence="1 2" key="1">
    <citation type="submission" date="2018-05" db="EMBL/GenBank/DDBJ databases">
        <title>Rhodoferax soyangensis sp.nov., isolated from an oligotrophic freshwater lake.</title>
        <authorList>
            <person name="Park M."/>
        </authorList>
    </citation>
    <scope>NUCLEOTIDE SEQUENCE [LARGE SCALE GENOMIC DNA]</scope>
    <source>
        <strain evidence="1 2">IMCC26218</strain>
    </source>
</reference>
<dbReference type="EMBL" id="QFZK01000002">
    <property type="protein sequence ID" value="RFO97839.1"/>
    <property type="molecule type" value="Genomic_DNA"/>
</dbReference>
<proteinExistence type="predicted"/>
<dbReference type="Proteomes" id="UP000260665">
    <property type="component" value="Unassembled WGS sequence"/>
</dbReference>
<evidence type="ECO:0000313" key="1">
    <source>
        <dbReference type="EMBL" id="RFO97839.1"/>
    </source>
</evidence>
<organism evidence="1 2">
    <name type="scientific">Rhodoferax lacus</name>
    <dbReference type="NCBI Taxonomy" id="2184758"/>
    <lineage>
        <taxon>Bacteria</taxon>
        <taxon>Pseudomonadati</taxon>
        <taxon>Pseudomonadota</taxon>
        <taxon>Betaproteobacteria</taxon>
        <taxon>Burkholderiales</taxon>
        <taxon>Comamonadaceae</taxon>
        <taxon>Rhodoferax</taxon>
    </lineage>
</organism>
<keyword evidence="2" id="KW-1185">Reference proteome</keyword>
<sequence>MAFKWVAVSAPSVTNKLKHDLMAHFEGDPDQFKPYQIIPLAVGRRPTDPLNQVLQDWNGVDGAHAKYMVEVRVKSLVCVGRIKPVQGQLGFVEGWKRCPRH</sequence>
<dbReference type="AlphaFoldDB" id="A0A3E1REP5"/>
<name>A0A3E1REP5_9BURK</name>
<evidence type="ECO:0000313" key="2">
    <source>
        <dbReference type="Proteomes" id="UP000260665"/>
    </source>
</evidence>